<evidence type="ECO:0000313" key="12">
    <source>
        <dbReference type="Proteomes" id="UP000078555"/>
    </source>
</evidence>
<evidence type="ECO:0000256" key="6">
    <source>
        <dbReference type="SAM" id="Coils"/>
    </source>
</evidence>
<dbReference type="InterPro" id="IPR013783">
    <property type="entry name" value="Ig-like_fold"/>
</dbReference>
<dbReference type="PROSITE" id="PS50202">
    <property type="entry name" value="MSP"/>
    <property type="match status" value="1"/>
</dbReference>
<dbReference type="PANTHER" id="PTHR10809:SF6">
    <property type="entry name" value="AT11025P-RELATED"/>
    <property type="match status" value="1"/>
</dbReference>
<dbReference type="GO" id="GO:0005886">
    <property type="term" value="C:plasma membrane"/>
    <property type="evidence" value="ECO:0007669"/>
    <property type="project" value="TreeGrafter"/>
</dbReference>
<dbReference type="FunFam" id="2.60.40.10:FF:001298">
    <property type="entry name" value="Vesicle-associated membrane protein, putative"/>
    <property type="match status" value="1"/>
</dbReference>
<keyword evidence="5 7" id="KW-0472">Membrane</keyword>
<dbReference type="GO" id="GO:0005789">
    <property type="term" value="C:endoplasmic reticulum membrane"/>
    <property type="evidence" value="ECO:0007669"/>
    <property type="project" value="InterPro"/>
</dbReference>
<reference evidence="11 12" key="2">
    <citation type="submission" date="2016-05" db="EMBL/GenBank/DDBJ databases">
        <authorList>
            <person name="Naeem Raeece"/>
        </authorList>
    </citation>
    <scope>NUCLEOTIDE SEQUENCE [LARGE SCALE GENOMIC DNA]</scope>
</reference>
<evidence type="ECO:0000256" key="5">
    <source>
        <dbReference type="ARBA" id="ARBA00023136"/>
    </source>
</evidence>
<dbReference type="Gene3D" id="2.60.40.10">
    <property type="entry name" value="Immunoglobulins"/>
    <property type="match status" value="1"/>
</dbReference>
<dbReference type="Proteomes" id="UP000078550">
    <property type="component" value="Unassembled WGS sequence"/>
</dbReference>
<dbReference type="InterPro" id="IPR000535">
    <property type="entry name" value="MSP_dom"/>
</dbReference>
<keyword evidence="12" id="KW-1185">Reference proteome</keyword>
<evidence type="ECO:0000256" key="1">
    <source>
        <dbReference type="ARBA" id="ARBA00004211"/>
    </source>
</evidence>
<keyword evidence="3 7" id="KW-0812">Transmembrane</keyword>
<feature type="domain" description="MSP" evidence="8">
    <location>
        <begin position="3"/>
        <end position="119"/>
    </location>
</feature>
<dbReference type="GO" id="GO:0090158">
    <property type="term" value="P:endoplasmic reticulum membrane organization"/>
    <property type="evidence" value="ECO:0007669"/>
    <property type="project" value="TreeGrafter"/>
</dbReference>
<reference evidence="10" key="1">
    <citation type="submission" date="2016-05" db="EMBL/GenBank/DDBJ databases">
        <authorList>
            <person name="Lavstsen T."/>
            <person name="Jespersen J.S."/>
        </authorList>
    </citation>
    <scope>NUCLEOTIDE SEQUENCE [LARGE SCALE GENOMIC DNA]</scope>
</reference>
<dbReference type="GO" id="GO:0061817">
    <property type="term" value="P:endoplasmic reticulum-plasma membrane tethering"/>
    <property type="evidence" value="ECO:0007669"/>
    <property type="project" value="TreeGrafter"/>
</dbReference>
<keyword evidence="6" id="KW-0175">Coiled coil</keyword>
<evidence type="ECO:0000256" key="7">
    <source>
        <dbReference type="SAM" id="Phobius"/>
    </source>
</evidence>
<evidence type="ECO:0000259" key="8">
    <source>
        <dbReference type="PROSITE" id="PS50202"/>
    </source>
</evidence>
<gene>
    <name evidence="9" type="ORF">POVWA1_048270</name>
    <name evidence="10" type="ORF">POVWA2_047220</name>
</gene>
<evidence type="ECO:0000313" key="10">
    <source>
        <dbReference type="EMBL" id="SBT44054.1"/>
    </source>
</evidence>
<dbReference type="InterPro" id="IPR016763">
    <property type="entry name" value="VAP"/>
</dbReference>
<dbReference type="PIRSF" id="PIRSF019693">
    <property type="entry name" value="VAMP-associated"/>
    <property type="match status" value="1"/>
</dbReference>
<evidence type="ECO:0000256" key="2">
    <source>
        <dbReference type="ARBA" id="ARBA00008932"/>
    </source>
</evidence>
<dbReference type="Pfam" id="PF00635">
    <property type="entry name" value="Motile_Sperm"/>
    <property type="match status" value="1"/>
</dbReference>
<comment type="similarity">
    <text evidence="2">Belongs to the VAMP-associated protein (VAP) (TC 9.B.17) family.</text>
</comment>
<dbReference type="InterPro" id="IPR008962">
    <property type="entry name" value="PapD-like_sf"/>
</dbReference>
<evidence type="ECO:0000256" key="4">
    <source>
        <dbReference type="ARBA" id="ARBA00022989"/>
    </source>
</evidence>
<protein>
    <submittedName>
        <fullName evidence="10">Vesicle-associated membrane protein</fullName>
    </submittedName>
</protein>
<sequence>MKLLRVSPEKNIEFPLVHFQAVTQVVKLENISDRKVAFKIKTTAPNNYLVRPSFGLINVRETIDIQIILQPLSDKDNISNDKFQVQCLNVDDNTTVDKQFWVTVNKNEIQDHKLIVVLNDESSSKLPHSYLPSNNTPLSEMNNTKHNLNYADNNVNGEDANLTEGIKFENMSNCSICIIVYEDAHEYGGLPGMQRKYHELLNYCVFVDKQKAALEKENESLKNQLKAYNSNYNKFFIDNKLIPIFIVMLAIVTKYMGYW</sequence>
<dbReference type="Proteomes" id="UP000078555">
    <property type="component" value="Unassembled WGS sequence"/>
</dbReference>
<accession>A0A1A8ZJN1</accession>
<feature type="transmembrane region" description="Helical" evidence="7">
    <location>
        <begin position="241"/>
        <end position="258"/>
    </location>
</feature>
<dbReference type="SUPFAM" id="SSF49354">
    <property type="entry name" value="PapD-like"/>
    <property type="match status" value="1"/>
</dbReference>
<proteinExistence type="inferred from homology"/>
<evidence type="ECO:0000256" key="3">
    <source>
        <dbReference type="ARBA" id="ARBA00022692"/>
    </source>
</evidence>
<keyword evidence="4 7" id="KW-1133">Transmembrane helix</keyword>
<dbReference type="EMBL" id="FLRE01000171">
    <property type="protein sequence ID" value="SBT44054.1"/>
    <property type="molecule type" value="Genomic_DNA"/>
</dbReference>
<evidence type="ECO:0000313" key="9">
    <source>
        <dbReference type="EMBL" id="SBT43632.1"/>
    </source>
</evidence>
<organism evidence="10 11">
    <name type="scientific">Plasmodium ovale wallikeri</name>
    <dbReference type="NCBI Taxonomy" id="864142"/>
    <lineage>
        <taxon>Eukaryota</taxon>
        <taxon>Sar</taxon>
        <taxon>Alveolata</taxon>
        <taxon>Apicomplexa</taxon>
        <taxon>Aconoidasida</taxon>
        <taxon>Haemosporida</taxon>
        <taxon>Plasmodiidae</taxon>
        <taxon>Plasmodium</taxon>
        <taxon>Plasmodium (Plasmodium)</taxon>
    </lineage>
</organism>
<feature type="coiled-coil region" evidence="6">
    <location>
        <begin position="204"/>
        <end position="231"/>
    </location>
</feature>
<comment type="subcellular location">
    <subcellularLocation>
        <location evidence="1">Membrane</location>
        <topology evidence="1">Single-pass type IV membrane protein</topology>
    </subcellularLocation>
</comment>
<dbReference type="AlphaFoldDB" id="A0A1A8ZJN1"/>
<dbReference type="EMBL" id="FLRD01000130">
    <property type="protein sequence ID" value="SBT43632.1"/>
    <property type="molecule type" value="Genomic_DNA"/>
</dbReference>
<evidence type="ECO:0000313" key="11">
    <source>
        <dbReference type="Proteomes" id="UP000078550"/>
    </source>
</evidence>
<dbReference type="PANTHER" id="PTHR10809">
    <property type="entry name" value="VESICLE-ASSOCIATED MEMBRANE PROTEIN-ASSOCIATED PROTEIN"/>
    <property type="match status" value="1"/>
</dbReference>
<name>A0A1A8ZJN1_PLAOA</name>